<reference evidence="3 4" key="1">
    <citation type="journal article" date="2015" name="Sci. Rep.">
        <title>Genome of the facultative scuticociliatosis pathogen Pseudocohnilembus persalinus provides insight into its virulence through horizontal gene transfer.</title>
        <authorList>
            <person name="Xiong J."/>
            <person name="Wang G."/>
            <person name="Cheng J."/>
            <person name="Tian M."/>
            <person name="Pan X."/>
            <person name="Warren A."/>
            <person name="Jiang C."/>
            <person name="Yuan D."/>
            <person name="Miao W."/>
        </authorList>
    </citation>
    <scope>NUCLEOTIDE SEQUENCE [LARGE SCALE GENOMIC DNA]</scope>
    <source>
        <strain evidence="3">36N120E</strain>
    </source>
</reference>
<dbReference type="Gene3D" id="3.30.40.10">
    <property type="entry name" value="Zinc/RING finger domain, C3HC4 (zinc finger)"/>
    <property type="match status" value="1"/>
</dbReference>
<feature type="region of interest" description="Disordered" evidence="2">
    <location>
        <begin position="148"/>
        <end position="168"/>
    </location>
</feature>
<protein>
    <recommendedName>
        <fullName evidence="5">RING-type domain-containing protein</fullName>
    </recommendedName>
</protein>
<evidence type="ECO:0000256" key="2">
    <source>
        <dbReference type="SAM" id="MobiDB-lite"/>
    </source>
</evidence>
<accession>A0A0V0QDF1</accession>
<evidence type="ECO:0008006" key="5">
    <source>
        <dbReference type="Google" id="ProtNLM"/>
    </source>
</evidence>
<gene>
    <name evidence="3" type="ORF">PPERSA_10743</name>
</gene>
<dbReference type="EMBL" id="LDAU01000194">
    <property type="protein sequence ID" value="KRX00244.1"/>
    <property type="molecule type" value="Genomic_DNA"/>
</dbReference>
<keyword evidence="1" id="KW-0175">Coiled coil</keyword>
<dbReference type="Proteomes" id="UP000054937">
    <property type="component" value="Unassembled WGS sequence"/>
</dbReference>
<comment type="caution">
    <text evidence="3">The sequence shown here is derived from an EMBL/GenBank/DDBJ whole genome shotgun (WGS) entry which is preliminary data.</text>
</comment>
<sequence length="626" mass="75988">MEIEEEKSRNLDLEQIKKRRNDVIIELEFSKFAECPSGTCQQITRENHYNHIFSCKQIKAKAIKKIYFCQFHRAHVFKTAEERDEHEYNCLIYKYNNLYVSDKIRWGRKEEDFMTIHGALDQEKQNEMPPKLYKIWLEKQEKKQRLKEEQEREEQIQKQNLENDLQERKEKSEINKEGIFEINLTNPFSNNNAKYLDVLRCDDIAQKYQKEQRQFQQIGKKINIEKLLFIDEVDFILNSFREINDQKSFTQRCIAQFTQIKDYSENDGNIRQLIKNNEEKTFFPHPMRVGVNLSKYNQELDKGKILILIHKTNIKVHKYMVVDWALLLVDRDNLQQKDIVFYDKSLLDFQGRMKTREYQEKLEAIQKQEQAKEKFRYLDEQFKLKENELKRKFAILAEKKIQFNKIAVEQFEDARKKKEKMEKEYLEKENVNKKYPQMIIEQEEKIKKIEKEIEEADRQAQENYDQKEKELQQIFKQKLQKIINDHYDNLKNKNVYNEYGRFQNELQKQQIEEKQKYQEIQKLNQKIKKLDNKLQKMAISEQKIQHETKQIQENSQSQNLLDQTQNEVNFCKMCRKLQARVVIIPCGHLLYCNECYYLCVSNFIDLRFCHLCGKIASNKIFMKDNY</sequence>
<organism evidence="3 4">
    <name type="scientific">Pseudocohnilembus persalinus</name>
    <name type="common">Ciliate</name>
    <dbReference type="NCBI Taxonomy" id="266149"/>
    <lineage>
        <taxon>Eukaryota</taxon>
        <taxon>Sar</taxon>
        <taxon>Alveolata</taxon>
        <taxon>Ciliophora</taxon>
        <taxon>Intramacronucleata</taxon>
        <taxon>Oligohymenophorea</taxon>
        <taxon>Scuticociliatia</taxon>
        <taxon>Philasterida</taxon>
        <taxon>Pseudocohnilembidae</taxon>
        <taxon>Pseudocohnilembus</taxon>
    </lineage>
</organism>
<dbReference type="InParanoid" id="A0A0V0QDF1"/>
<keyword evidence="4" id="KW-1185">Reference proteome</keyword>
<proteinExistence type="predicted"/>
<name>A0A0V0QDF1_PSEPJ</name>
<evidence type="ECO:0000313" key="3">
    <source>
        <dbReference type="EMBL" id="KRX00244.1"/>
    </source>
</evidence>
<dbReference type="InterPro" id="IPR013083">
    <property type="entry name" value="Znf_RING/FYVE/PHD"/>
</dbReference>
<feature type="coiled-coil region" evidence="1">
    <location>
        <begin position="404"/>
        <end position="540"/>
    </location>
</feature>
<evidence type="ECO:0000313" key="4">
    <source>
        <dbReference type="Proteomes" id="UP000054937"/>
    </source>
</evidence>
<dbReference type="AlphaFoldDB" id="A0A0V0QDF1"/>
<evidence type="ECO:0000256" key="1">
    <source>
        <dbReference type="SAM" id="Coils"/>
    </source>
</evidence>